<accession>A0A6B0Y0U7</accession>
<reference evidence="2" key="1">
    <citation type="submission" date="2019-09" db="EMBL/GenBank/DDBJ databases">
        <title>Characterisation of the sponge microbiome using genome-centric metagenomics.</title>
        <authorList>
            <person name="Engelberts J.P."/>
            <person name="Robbins S.J."/>
            <person name="De Goeij J.M."/>
            <person name="Aranda M."/>
            <person name="Bell S.C."/>
            <person name="Webster N.S."/>
        </authorList>
    </citation>
    <scope>NUCLEOTIDE SEQUENCE</scope>
    <source>
        <strain evidence="2">SB0664_bin_43</strain>
    </source>
</reference>
<feature type="signal peptide" evidence="1">
    <location>
        <begin position="1"/>
        <end position="24"/>
    </location>
</feature>
<sequence length="113" mass="11861">MMHNAIAVSFVALGVIACASVALADPPHIRTGSADSGWSQATCLRNVELVLRSLGFSKDLDVDSNDVEAHNGTYSTETICSRSGHVLVIVAGPDFERAGVLRNAIGRGLQALQ</sequence>
<proteinExistence type="predicted"/>
<protein>
    <submittedName>
        <fullName evidence="2">Uncharacterized protein</fullName>
    </submittedName>
</protein>
<evidence type="ECO:0000313" key="2">
    <source>
        <dbReference type="EMBL" id="MXY33360.1"/>
    </source>
</evidence>
<name>A0A6B0Y0U7_9RHOB</name>
<comment type="caution">
    <text evidence="2">The sequence shown here is derived from an EMBL/GenBank/DDBJ whole genome shotgun (WGS) entry which is preliminary data.</text>
</comment>
<organism evidence="2">
    <name type="scientific">Boseongicola sp. SB0664_bin_43</name>
    <dbReference type="NCBI Taxonomy" id="2604844"/>
    <lineage>
        <taxon>Bacteria</taxon>
        <taxon>Pseudomonadati</taxon>
        <taxon>Pseudomonadota</taxon>
        <taxon>Alphaproteobacteria</taxon>
        <taxon>Rhodobacterales</taxon>
        <taxon>Paracoccaceae</taxon>
        <taxon>Boseongicola</taxon>
    </lineage>
</organism>
<gene>
    <name evidence="2" type="ORF">F4Y60_04570</name>
</gene>
<dbReference type="AlphaFoldDB" id="A0A6B0Y0U7"/>
<evidence type="ECO:0000256" key="1">
    <source>
        <dbReference type="SAM" id="SignalP"/>
    </source>
</evidence>
<keyword evidence="1" id="KW-0732">Signal</keyword>
<dbReference type="EMBL" id="VXRY01000181">
    <property type="protein sequence ID" value="MXY33360.1"/>
    <property type="molecule type" value="Genomic_DNA"/>
</dbReference>
<feature type="chain" id="PRO_5025402191" evidence="1">
    <location>
        <begin position="25"/>
        <end position="113"/>
    </location>
</feature>